<dbReference type="InterPro" id="IPR009242">
    <property type="entry name" value="DUF896"/>
</dbReference>
<dbReference type="RefSeq" id="WP_208673387.1">
    <property type="nucleotide sequence ID" value="NZ_CP030139.2"/>
</dbReference>
<evidence type="ECO:0000256" key="2">
    <source>
        <dbReference type="SAM" id="Phobius"/>
    </source>
</evidence>
<sequence length="68" mass="7949">MPQKHYRDLEGKTPEEQEALRQQYFQNFREGMEKTLENEIDGHERKMTIIGLITLGVFVTVLGLAAWL</sequence>
<evidence type="ECO:0000313" key="4">
    <source>
        <dbReference type="Proteomes" id="UP000267249"/>
    </source>
</evidence>
<proteinExistence type="predicted"/>
<name>A0AAQ3MDJ0_SYNEL</name>
<accession>A0AAQ3MDJ0</accession>
<gene>
    <name evidence="3" type="ORF">DOP62_13580</name>
</gene>
<dbReference type="Proteomes" id="UP000267249">
    <property type="component" value="Chromosome"/>
</dbReference>
<dbReference type="EMBL" id="CP030139">
    <property type="protein sequence ID" value="WVS92343.1"/>
    <property type="molecule type" value="Genomic_DNA"/>
</dbReference>
<evidence type="ECO:0000313" key="3">
    <source>
        <dbReference type="EMBL" id="WVS92343.1"/>
    </source>
</evidence>
<evidence type="ECO:0000256" key="1">
    <source>
        <dbReference type="ARBA" id="ARBA00022490"/>
    </source>
</evidence>
<dbReference type="Gene3D" id="1.10.287.540">
    <property type="entry name" value="Helix hairpin bin"/>
    <property type="match status" value="1"/>
</dbReference>
<protein>
    <submittedName>
        <fullName evidence="3">DUF896 domain-containing protein</fullName>
    </submittedName>
</protein>
<keyword evidence="1" id="KW-0963">Cytoplasm</keyword>
<keyword evidence="2" id="KW-1133">Transmembrane helix</keyword>
<keyword evidence="2" id="KW-0472">Membrane</keyword>
<dbReference type="Pfam" id="PF05979">
    <property type="entry name" value="DUF896"/>
    <property type="match status" value="1"/>
</dbReference>
<feature type="transmembrane region" description="Helical" evidence="2">
    <location>
        <begin position="49"/>
        <end position="67"/>
    </location>
</feature>
<reference evidence="3 4" key="1">
    <citation type="journal article" date="2018" name="Sci. Rep.">
        <title>Genome Features and Biochemical Characteristics of a Robust, Fast Growing and Naturally Transformable Cyanobacterium Synechococcus elongatus PCC 11801 Isolated from India.</title>
        <authorList>
            <person name="Jaiswal D."/>
            <person name="Sengupta A."/>
            <person name="Sohoni S."/>
            <person name="Sengupta S."/>
            <person name="Phadnavis A.G."/>
            <person name="Pakrasi H.B."/>
            <person name="Wangikar P.P."/>
        </authorList>
    </citation>
    <scope>NUCLEOTIDE SEQUENCE [LARGE SCALE GENOMIC DNA]</scope>
    <source>
        <strain evidence="3 4">PCC 11801</strain>
    </source>
</reference>
<keyword evidence="2" id="KW-0812">Transmembrane</keyword>
<dbReference type="AlphaFoldDB" id="A0AAQ3MDJ0"/>
<organism evidence="3 4">
    <name type="scientific">Synechococcus elongatus PCC 11801</name>
    <dbReference type="NCBI Taxonomy" id="2219813"/>
    <lineage>
        <taxon>Bacteria</taxon>
        <taxon>Bacillati</taxon>
        <taxon>Cyanobacteriota</taxon>
        <taxon>Cyanophyceae</taxon>
        <taxon>Synechococcales</taxon>
        <taxon>Synechococcaceae</taxon>
        <taxon>Synechococcus</taxon>
    </lineage>
</organism>